<evidence type="ECO:0000256" key="1">
    <source>
        <dbReference type="SAM" id="MobiDB-lite"/>
    </source>
</evidence>
<feature type="non-terminal residue" evidence="2">
    <location>
        <position position="136"/>
    </location>
</feature>
<accession>A0A2P5E6V0</accession>
<dbReference type="InParanoid" id="A0A2P5E6V0"/>
<evidence type="ECO:0000313" key="2">
    <source>
        <dbReference type="EMBL" id="PON81273.1"/>
    </source>
</evidence>
<comment type="caution">
    <text evidence="2">The sequence shown here is derived from an EMBL/GenBank/DDBJ whole genome shotgun (WGS) entry which is preliminary data.</text>
</comment>
<proteinExistence type="predicted"/>
<feature type="region of interest" description="Disordered" evidence="1">
    <location>
        <begin position="43"/>
        <end position="71"/>
    </location>
</feature>
<evidence type="ECO:0000313" key="3">
    <source>
        <dbReference type="Proteomes" id="UP000237000"/>
    </source>
</evidence>
<name>A0A2P5E6V0_TREOI</name>
<gene>
    <name evidence="2" type="ORF">TorRG33x02_229050</name>
</gene>
<dbReference type="Proteomes" id="UP000237000">
    <property type="component" value="Unassembled WGS sequence"/>
</dbReference>
<feature type="compositionally biased region" description="Polar residues" evidence="1">
    <location>
        <begin position="55"/>
        <end position="65"/>
    </location>
</feature>
<dbReference type="EMBL" id="JXTC01000220">
    <property type="protein sequence ID" value="PON81273.1"/>
    <property type="molecule type" value="Genomic_DNA"/>
</dbReference>
<reference evidence="3" key="1">
    <citation type="submission" date="2016-06" db="EMBL/GenBank/DDBJ databases">
        <title>Parallel loss of symbiosis genes in relatives of nitrogen-fixing non-legume Parasponia.</title>
        <authorList>
            <person name="Van Velzen R."/>
            <person name="Holmer R."/>
            <person name="Bu F."/>
            <person name="Rutten L."/>
            <person name="Van Zeijl A."/>
            <person name="Liu W."/>
            <person name="Santuari L."/>
            <person name="Cao Q."/>
            <person name="Sharma T."/>
            <person name="Shen D."/>
            <person name="Roswanjaya Y."/>
            <person name="Wardhani T."/>
            <person name="Kalhor M.S."/>
            <person name="Jansen J."/>
            <person name="Van den Hoogen J."/>
            <person name="Gungor B."/>
            <person name="Hartog M."/>
            <person name="Hontelez J."/>
            <person name="Verver J."/>
            <person name="Yang W.-C."/>
            <person name="Schijlen E."/>
            <person name="Repin R."/>
            <person name="Schilthuizen M."/>
            <person name="Schranz E."/>
            <person name="Heidstra R."/>
            <person name="Miyata K."/>
            <person name="Fedorova E."/>
            <person name="Kohlen W."/>
            <person name="Bisseling T."/>
            <person name="Smit S."/>
            <person name="Geurts R."/>
        </authorList>
    </citation>
    <scope>NUCLEOTIDE SEQUENCE [LARGE SCALE GENOMIC DNA]</scope>
    <source>
        <strain evidence="3">cv. RG33-2</strain>
    </source>
</reference>
<keyword evidence="3" id="KW-1185">Reference proteome</keyword>
<sequence>MASKLDRYTTSYLLSGYALNDFKLKSNVDSHFIANLEEESLSPNPRLVSDMDGLQSPSHLASSRQEGIGAHGLDRKLMGQLHGAHGMEKEAAMVLDNQDQGAQAAARVSLGGDAPVSGLGLGLRGATATSPHGGAA</sequence>
<dbReference type="AlphaFoldDB" id="A0A2P5E6V0"/>
<organism evidence="2 3">
    <name type="scientific">Trema orientale</name>
    <name type="common">Charcoal tree</name>
    <name type="synonym">Celtis orientalis</name>
    <dbReference type="NCBI Taxonomy" id="63057"/>
    <lineage>
        <taxon>Eukaryota</taxon>
        <taxon>Viridiplantae</taxon>
        <taxon>Streptophyta</taxon>
        <taxon>Embryophyta</taxon>
        <taxon>Tracheophyta</taxon>
        <taxon>Spermatophyta</taxon>
        <taxon>Magnoliopsida</taxon>
        <taxon>eudicotyledons</taxon>
        <taxon>Gunneridae</taxon>
        <taxon>Pentapetalae</taxon>
        <taxon>rosids</taxon>
        <taxon>fabids</taxon>
        <taxon>Rosales</taxon>
        <taxon>Cannabaceae</taxon>
        <taxon>Trema</taxon>
    </lineage>
</organism>
<protein>
    <submittedName>
        <fullName evidence="2">Uncharacterized protein</fullName>
    </submittedName>
</protein>